<proteinExistence type="predicted"/>
<dbReference type="SUPFAM" id="SSF51395">
    <property type="entry name" value="FMN-linked oxidoreductases"/>
    <property type="match status" value="1"/>
</dbReference>
<dbReference type="Gene3D" id="3.20.20.70">
    <property type="entry name" value="Aldolase class I"/>
    <property type="match status" value="1"/>
</dbReference>
<dbReference type="PANTHER" id="PTHR22893">
    <property type="entry name" value="NADH OXIDOREDUCTASE-RELATED"/>
    <property type="match status" value="1"/>
</dbReference>
<organism evidence="2 3">
    <name type="scientific">Physocladia obscura</name>
    <dbReference type="NCBI Taxonomy" id="109957"/>
    <lineage>
        <taxon>Eukaryota</taxon>
        <taxon>Fungi</taxon>
        <taxon>Fungi incertae sedis</taxon>
        <taxon>Chytridiomycota</taxon>
        <taxon>Chytridiomycota incertae sedis</taxon>
        <taxon>Chytridiomycetes</taxon>
        <taxon>Chytridiales</taxon>
        <taxon>Chytriomycetaceae</taxon>
        <taxon>Physocladia</taxon>
    </lineage>
</organism>
<comment type="caution">
    <text evidence="2">The sequence shown here is derived from an EMBL/GenBank/DDBJ whole genome shotgun (WGS) entry which is preliminary data.</text>
</comment>
<protein>
    <recommendedName>
        <fullName evidence="1">NADH:flavin oxidoreductase/NADH oxidase N-terminal domain-containing protein</fullName>
    </recommendedName>
</protein>
<evidence type="ECO:0000313" key="3">
    <source>
        <dbReference type="Proteomes" id="UP001211907"/>
    </source>
</evidence>
<dbReference type="AlphaFoldDB" id="A0AAD5XCG3"/>
<reference evidence="2" key="1">
    <citation type="submission" date="2020-05" db="EMBL/GenBank/DDBJ databases">
        <title>Phylogenomic resolution of chytrid fungi.</title>
        <authorList>
            <person name="Stajich J.E."/>
            <person name="Amses K."/>
            <person name="Simmons R."/>
            <person name="Seto K."/>
            <person name="Myers J."/>
            <person name="Bonds A."/>
            <person name="Quandt C.A."/>
            <person name="Barry K."/>
            <person name="Liu P."/>
            <person name="Grigoriev I."/>
            <person name="Longcore J.E."/>
            <person name="James T.Y."/>
        </authorList>
    </citation>
    <scope>NUCLEOTIDE SEQUENCE</scope>
    <source>
        <strain evidence="2">JEL0513</strain>
    </source>
</reference>
<evidence type="ECO:0000313" key="2">
    <source>
        <dbReference type="EMBL" id="KAJ3097938.1"/>
    </source>
</evidence>
<dbReference type="CDD" id="cd02933">
    <property type="entry name" value="OYE_like_FMN"/>
    <property type="match status" value="1"/>
</dbReference>
<gene>
    <name evidence="2" type="ORF">HK100_005219</name>
</gene>
<dbReference type="EMBL" id="JADGJH010002462">
    <property type="protein sequence ID" value="KAJ3097938.1"/>
    <property type="molecule type" value="Genomic_DNA"/>
</dbReference>
<feature type="domain" description="NADH:flavin oxidoreductase/NADH oxidase N-terminal" evidence="1">
    <location>
        <begin position="5"/>
        <end position="106"/>
    </location>
</feature>
<accession>A0AAD5XCG3</accession>
<dbReference type="PANTHER" id="PTHR22893:SF91">
    <property type="entry name" value="NADPH DEHYDROGENASE 2-RELATED"/>
    <property type="match status" value="1"/>
</dbReference>
<evidence type="ECO:0000259" key="1">
    <source>
        <dbReference type="Pfam" id="PF00724"/>
    </source>
</evidence>
<dbReference type="InterPro" id="IPR013785">
    <property type="entry name" value="Aldolase_TIM"/>
</dbReference>
<feature type="domain" description="NADH:flavin oxidoreductase/NADH oxidase N-terminal" evidence="1">
    <location>
        <begin position="112"/>
        <end position="302"/>
    </location>
</feature>
<name>A0AAD5XCG3_9FUNG</name>
<dbReference type="Pfam" id="PF00724">
    <property type="entry name" value="Oxidored_FMN"/>
    <property type="match status" value="2"/>
</dbReference>
<dbReference type="InterPro" id="IPR001155">
    <property type="entry name" value="OxRdtase_FMN_N"/>
</dbReference>
<dbReference type="Proteomes" id="UP001211907">
    <property type="component" value="Unassembled WGS sequence"/>
</dbReference>
<dbReference type="GO" id="GO:0016491">
    <property type="term" value="F:oxidoreductase activity"/>
    <property type="evidence" value="ECO:0007669"/>
    <property type="project" value="InterPro"/>
</dbReference>
<dbReference type="GO" id="GO:0010181">
    <property type="term" value="F:FMN binding"/>
    <property type="evidence" value="ECO:0007669"/>
    <property type="project" value="InterPro"/>
</dbReference>
<dbReference type="InterPro" id="IPR045247">
    <property type="entry name" value="Oye-like"/>
</dbReference>
<keyword evidence="3" id="KW-1185">Reference proteome</keyword>
<sequence length="334" mass="36783">MSNALFEPILLGDIQLKNRIVLAPMTRFRADEEGSIANDLLATYYSQRASDGGLLISEATSISEESLFKKSVPGIYTNEQIAGWKNTLSKVHAKGGKIVLQLWHIGLPDINALDDEEIEDYIAKFVQGAENAIEAGFDGVEIHGANSFLIDQFLNESTNKRTDKYGGSTENRNRFALKVTEAVISVIGAGKTGIRLSPWAIDPNNKDVSQWISLLQSLTPLGLSYAHIIRETPGVNNEPETEHILGLRRAYGGGNLILNRGYVPATAERSVADGSADLIAFGKLFIANPDLVERIRLGRRLNENADSATFYEAKEGDLSYGYTTYPTWEEEEEE</sequence>